<evidence type="ECO:0000256" key="4">
    <source>
        <dbReference type="ARBA" id="ARBA00022989"/>
    </source>
</evidence>
<keyword evidence="4 8" id="KW-1133">Transmembrane helix</keyword>
<evidence type="ECO:0000256" key="7">
    <source>
        <dbReference type="ARBA" id="ARBA00037847"/>
    </source>
</evidence>
<dbReference type="KEGG" id="flt:Sv326_0523"/>
<keyword evidence="1" id="KW-0813">Transport</keyword>
<comment type="subcellular location">
    <subcellularLocation>
        <location evidence="7">Endomembrane system</location>
        <topology evidence="7">Single-pass membrane protein</topology>
    </subcellularLocation>
</comment>
<dbReference type="GO" id="GO:0016020">
    <property type="term" value="C:membrane"/>
    <property type="evidence" value="ECO:0007669"/>
    <property type="project" value="InterPro"/>
</dbReference>
<evidence type="ECO:0000313" key="10">
    <source>
        <dbReference type="Proteomes" id="UP000510821"/>
    </source>
</evidence>
<dbReference type="AlphaFoldDB" id="A0A7D6BLU5"/>
<sequence>MKILGYDVNEFIQKALRVLRVCYRPTQDEFYTTIRVTALGMVAIGVLGYAITIIFGFLEK</sequence>
<evidence type="ECO:0008006" key="11">
    <source>
        <dbReference type="Google" id="ProtNLM"/>
    </source>
</evidence>
<protein>
    <recommendedName>
        <fullName evidence="11">Protein translocase subunit SecE</fullName>
    </recommendedName>
</protein>
<dbReference type="Proteomes" id="UP000510821">
    <property type="component" value="Chromosome"/>
</dbReference>
<evidence type="ECO:0000256" key="6">
    <source>
        <dbReference type="ARBA" id="ARBA00023136"/>
    </source>
</evidence>
<evidence type="ECO:0000256" key="3">
    <source>
        <dbReference type="ARBA" id="ARBA00022927"/>
    </source>
</evidence>
<evidence type="ECO:0000256" key="8">
    <source>
        <dbReference type="SAM" id="Phobius"/>
    </source>
</evidence>
<keyword evidence="2 8" id="KW-0812">Transmembrane</keyword>
<dbReference type="InterPro" id="IPR008158">
    <property type="entry name" value="Translocase_Sec61-g"/>
</dbReference>
<dbReference type="GO" id="GO:0006886">
    <property type="term" value="P:intracellular protein transport"/>
    <property type="evidence" value="ECO:0007669"/>
    <property type="project" value="InterPro"/>
</dbReference>
<keyword evidence="6 8" id="KW-0472">Membrane</keyword>
<evidence type="ECO:0000313" key="9">
    <source>
        <dbReference type="EMBL" id="QLJ52698.1"/>
    </source>
</evidence>
<name>A0A7D6BLU5_FERL1</name>
<evidence type="ECO:0000256" key="5">
    <source>
        <dbReference type="ARBA" id="ARBA00023010"/>
    </source>
</evidence>
<evidence type="ECO:0000256" key="1">
    <source>
        <dbReference type="ARBA" id="ARBA00022448"/>
    </source>
</evidence>
<dbReference type="GO" id="GO:0012505">
    <property type="term" value="C:endomembrane system"/>
    <property type="evidence" value="ECO:0007669"/>
    <property type="project" value="UniProtKB-SubCell"/>
</dbReference>
<dbReference type="EMBL" id="CP058998">
    <property type="protein sequence ID" value="QLJ52698.1"/>
    <property type="molecule type" value="Genomic_DNA"/>
</dbReference>
<dbReference type="SUPFAM" id="SSF103456">
    <property type="entry name" value="Preprotein translocase SecE subunit"/>
    <property type="match status" value="1"/>
</dbReference>
<organism evidence="9 10">
    <name type="scientific">Fermentimicrarchaeum limneticum</name>
    <dbReference type="NCBI Taxonomy" id="2795018"/>
    <lineage>
        <taxon>Archaea</taxon>
        <taxon>Candidatus Micrarchaeota</taxon>
        <taxon>Candidatus Fermentimicrarchaeales</taxon>
        <taxon>Candidatus Fermentimicrarchaeaceae</taxon>
        <taxon>Candidatus Fermentimicrarchaeum</taxon>
    </lineage>
</organism>
<dbReference type="Pfam" id="PF00584">
    <property type="entry name" value="SecE"/>
    <property type="match status" value="1"/>
</dbReference>
<dbReference type="InterPro" id="IPR023391">
    <property type="entry name" value="Prot_translocase_SecE_dom_sf"/>
</dbReference>
<dbReference type="NCBIfam" id="TIGR00327">
    <property type="entry name" value="secE_euk_arch"/>
    <property type="match status" value="1"/>
</dbReference>
<evidence type="ECO:0000256" key="2">
    <source>
        <dbReference type="ARBA" id="ARBA00022692"/>
    </source>
</evidence>
<keyword evidence="3" id="KW-0653">Protein transport</keyword>
<accession>A0A7D6BLU5</accession>
<feature type="transmembrane region" description="Helical" evidence="8">
    <location>
        <begin position="38"/>
        <end position="58"/>
    </location>
</feature>
<proteinExistence type="predicted"/>
<gene>
    <name evidence="9" type="ORF">Sv326_0523</name>
</gene>
<dbReference type="Gene3D" id="1.20.5.820">
    <property type="entry name" value="Preprotein translocase SecE subunit"/>
    <property type="match status" value="1"/>
</dbReference>
<keyword evidence="5" id="KW-0811">Translocation</keyword>
<dbReference type="InterPro" id="IPR001901">
    <property type="entry name" value="Translocase_SecE/Sec61-g"/>
</dbReference>
<reference evidence="10" key="1">
    <citation type="submission" date="2020-07" db="EMBL/GenBank/DDBJ databases">
        <title>Metabolic diversity and evolutionary history of the archaeal phylum ###Micrarchaeota### uncovered from a freshwater lake metagenome.</title>
        <authorList>
            <person name="Kadnikov V.V."/>
            <person name="Savvichev A.S."/>
            <person name="Mardanov A.V."/>
            <person name="Beletsky A.V."/>
            <person name="Chupakov A.V."/>
            <person name="Kokryatskaya N.M."/>
            <person name="Pimenov N.V."/>
            <person name="Ravin N.V."/>
        </authorList>
    </citation>
    <scope>NUCLEOTIDE SEQUENCE [LARGE SCALE GENOMIC DNA]</scope>
</reference>
<dbReference type="GO" id="GO:0008320">
    <property type="term" value="F:protein transmembrane transporter activity"/>
    <property type="evidence" value="ECO:0007669"/>
    <property type="project" value="InterPro"/>
</dbReference>
<dbReference type="GO" id="GO:0006605">
    <property type="term" value="P:protein targeting"/>
    <property type="evidence" value="ECO:0007669"/>
    <property type="project" value="InterPro"/>
</dbReference>